<dbReference type="Gene3D" id="1.20.1250.20">
    <property type="entry name" value="MFS general substrate transporter like domains"/>
    <property type="match status" value="2"/>
</dbReference>
<dbReference type="Proteomes" id="UP000306954">
    <property type="component" value="Unassembled WGS sequence"/>
</dbReference>
<dbReference type="Pfam" id="PF07690">
    <property type="entry name" value="MFS_1"/>
    <property type="match status" value="1"/>
</dbReference>
<protein>
    <recommendedName>
        <fullName evidence="9">Major facilitator superfamily (MFS) profile domain-containing protein</fullName>
    </recommendedName>
</protein>
<dbReference type="OrthoDB" id="2962993at2759"/>
<organism evidence="7 8">
    <name type="scientific">Wallemia ichthyophaga</name>
    <dbReference type="NCBI Taxonomy" id="245174"/>
    <lineage>
        <taxon>Eukaryota</taxon>
        <taxon>Fungi</taxon>
        <taxon>Dikarya</taxon>
        <taxon>Basidiomycota</taxon>
        <taxon>Wallemiomycotina</taxon>
        <taxon>Wallemiomycetes</taxon>
        <taxon>Wallemiales</taxon>
        <taxon>Wallemiaceae</taxon>
        <taxon>Wallemia</taxon>
    </lineage>
</organism>
<feature type="transmembrane region" description="Helical" evidence="6">
    <location>
        <begin position="320"/>
        <end position="341"/>
    </location>
</feature>
<evidence type="ECO:0000256" key="3">
    <source>
        <dbReference type="ARBA" id="ARBA00022692"/>
    </source>
</evidence>
<name>A0A4T0HK42_WALIC</name>
<keyword evidence="4 6" id="KW-1133">Transmembrane helix</keyword>
<keyword evidence="3 6" id="KW-0812">Transmembrane</keyword>
<comment type="caution">
    <text evidence="7">The sequence shown here is derived from an EMBL/GenBank/DDBJ whole genome shotgun (WGS) entry which is preliminary data.</text>
</comment>
<gene>
    <name evidence="7" type="ORF">E3P90_00576</name>
</gene>
<evidence type="ECO:0000313" key="8">
    <source>
        <dbReference type="Proteomes" id="UP000306954"/>
    </source>
</evidence>
<proteinExistence type="predicted"/>
<feature type="transmembrane region" description="Helical" evidence="6">
    <location>
        <begin position="442"/>
        <end position="463"/>
    </location>
</feature>
<feature type="transmembrane region" description="Helical" evidence="6">
    <location>
        <begin position="410"/>
        <end position="430"/>
    </location>
</feature>
<dbReference type="InterPro" id="IPR011701">
    <property type="entry name" value="MFS"/>
</dbReference>
<feature type="transmembrane region" description="Helical" evidence="6">
    <location>
        <begin position="380"/>
        <end position="398"/>
    </location>
</feature>
<feature type="transmembrane region" description="Helical" evidence="6">
    <location>
        <begin position="65"/>
        <end position="82"/>
    </location>
</feature>
<sequence>MTQVTPNNLGFSPQDERRLLWKLDFRLIPILSLLYLISFIDRVNIGQAKVAGMVTSLGMTSHQFQIANTIFFSTYIIGNLLIKKFRPSRTLPVMITWVVLYRASSLLTRTRAWSAVLIGQAFAKNAGHLYTTRVLLGVFEASLFPGVQFTSFHCIIQGPSKPCAWDSFSQLVFWPVHLWVLKILSAREAYALQGGVLAYGLSQIHGAGLEGWSYIFLIEGAMSFVVAVISFFTIVDLPKEAKFLSEPEREFVIHRIKQGQGALSLDVDFSWNHITSAILDYKLYIFASMYFCTGALLYALATFAPVIISQLGEWSNAQSQLLTVPPYALGFITTIGCAYISDKTGYRAFLIMLGTFVSLIGYILILVIPDHAPGAKYFSLFVMVAGFSPAAGIVLAWGAGSFGPTYKRGITQGVIMSAGNTAGILSSFLYPDSDKPDFVMGHSVSAAFSAFTFILAVALHFILKRENKQRDEKFGTLDEIYAIINEQSGGVSNAYTPEKDAKDAEDADAVNNLPSVSRNEFTDLPPVLIEKFGLHGLSKEDIANLGDKHPMFRYLC</sequence>
<keyword evidence="5 6" id="KW-0472">Membrane</keyword>
<evidence type="ECO:0000313" key="7">
    <source>
        <dbReference type="EMBL" id="TIB16410.1"/>
    </source>
</evidence>
<feature type="transmembrane region" description="Helical" evidence="6">
    <location>
        <begin position="214"/>
        <end position="235"/>
    </location>
</feature>
<accession>A0A4T0HK42</accession>
<dbReference type="PANTHER" id="PTHR43791">
    <property type="entry name" value="PERMEASE-RELATED"/>
    <property type="match status" value="1"/>
</dbReference>
<dbReference type="PANTHER" id="PTHR43791:SF19">
    <property type="entry name" value="TRANSPORTER, PUTATIVE (AFU_ORTHOLOGUE AFUA_1G01812)-RELATED"/>
    <property type="match status" value="1"/>
</dbReference>
<evidence type="ECO:0000256" key="2">
    <source>
        <dbReference type="ARBA" id="ARBA00022448"/>
    </source>
</evidence>
<dbReference type="AlphaFoldDB" id="A0A4T0HK42"/>
<evidence type="ECO:0000256" key="1">
    <source>
        <dbReference type="ARBA" id="ARBA00004141"/>
    </source>
</evidence>
<dbReference type="SUPFAM" id="SSF103473">
    <property type="entry name" value="MFS general substrate transporter"/>
    <property type="match status" value="1"/>
</dbReference>
<evidence type="ECO:0008006" key="9">
    <source>
        <dbReference type="Google" id="ProtNLM"/>
    </source>
</evidence>
<dbReference type="EMBL" id="SPOF01000004">
    <property type="protein sequence ID" value="TIB16410.1"/>
    <property type="molecule type" value="Genomic_DNA"/>
</dbReference>
<reference evidence="7 8" key="1">
    <citation type="submission" date="2019-03" db="EMBL/GenBank/DDBJ databases">
        <title>Sequencing 23 genomes of Wallemia ichthyophaga.</title>
        <authorList>
            <person name="Gostincar C."/>
        </authorList>
    </citation>
    <scope>NUCLEOTIDE SEQUENCE [LARGE SCALE GENOMIC DNA]</scope>
    <source>
        <strain evidence="7 8">EXF-8621</strain>
    </source>
</reference>
<dbReference type="GO" id="GO:0016020">
    <property type="term" value="C:membrane"/>
    <property type="evidence" value="ECO:0007669"/>
    <property type="project" value="UniProtKB-SubCell"/>
</dbReference>
<feature type="transmembrane region" description="Helical" evidence="6">
    <location>
        <begin position="348"/>
        <end position="368"/>
    </location>
</feature>
<keyword evidence="2" id="KW-0813">Transport</keyword>
<evidence type="ECO:0000256" key="4">
    <source>
        <dbReference type="ARBA" id="ARBA00022989"/>
    </source>
</evidence>
<dbReference type="GO" id="GO:0022857">
    <property type="term" value="F:transmembrane transporter activity"/>
    <property type="evidence" value="ECO:0007669"/>
    <property type="project" value="InterPro"/>
</dbReference>
<evidence type="ECO:0000256" key="6">
    <source>
        <dbReference type="SAM" id="Phobius"/>
    </source>
</evidence>
<feature type="transmembrane region" description="Helical" evidence="6">
    <location>
        <begin position="283"/>
        <end position="308"/>
    </location>
</feature>
<dbReference type="FunFam" id="1.20.1250.20:FF:000013">
    <property type="entry name" value="MFS general substrate transporter"/>
    <property type="match status" value="1"/>
</dbReference>
<evidence type="ECO:0000256" key="5">
    <source>
        <dbReference type="ARBA" id="ARBA00023136"/>
    </source>
</evidence>
<dbReference type="InterPro" id="IPR036259">
    <property type="entry name" value="MFS_trans_sf"/>
</dbReference>
<comment type="subcellular location">
    <subcellularLocation>
        <location evidence="1">Membrane</location>
        <topology evidence="1">Multi-pass membrane protein</topology>
    </subcellularLocation>
</comment>
<feature type="transmembrane region" description="Helical" evidence="6">
    <location>
        <begin position="27"/>
        <end position="45"/>
    </location>
</feature>